<dbReference type="AlphaFoldDB" id="A0A6H1ZUP1"/>
<gene>
    <name evidence="2" type="ORF">MM415A00367_0001</name>
    <name evidence="1" type="ORF">TM448A01996_0004</name>
    <name evidence="3" type="ORF">TM448B01625_0014</name>
</gene>
<dbReference type="EMBL" id="MT142497">
    <property type="protein sequence ID" value="QJA82813.1"/>
    <property type="molecule type" value="Genomic_DNA"/>
</dbReference>
<sequence length="105" mass="11766">MQIRQGDLLFEKVTHKPSGVFKKAKDNIIEYGEGTGHVHALATPEHAELMVDTGTNLVDYINVLQPAVIGHNTHQPVTLSPGTWVVTRQVSLELRERRTVHYVDD</sequence>
<evidence type="ECO:0000313" key="2">
    <source>
        <dbReference type="EMBL" id="QJA82813.1"/>
    </source>
</evidence>
<evidence type="ECO:0000313" key="3">
    <source>
        <dbReference type="EMBL" id="QJH99646.1"/>
    </source>
</evidence>
<reference evidence="1" key="1">
    <citation type="submission" date="2020-03" db="EMBL/GenBank/DDBJ databases">
        <title>The deep terrestrial virosphere.</title>
        <authorList>
            <person name="Holmfeldt K."/>
            <person name="Nilsson E."/>
            <person name="Simone D."/>
            <person name="Lopez-Fernandez M."/>
            <person name="Wu X."/>
            <person name="de Brujin I."/>
            <person name="Lundin D."/>
            <person name="Andersson A."/>
            <person name="Bertilsson S."/>
            <person name="Dopson M."/>
        </authorList>
    </citation>
    <scope>NUCLEOTIDE SEQUENCE</scope>
    <source>
        <strain evidence="2">MM415A00367</strain>
        <strain evidence="1">TM448A01996</strain>
        <strain evidence="3">TM448B01625</strain>
    </source>
</reference>
<dbReference type="EMBL" id="MT144800">
    <property type="protein sequence ID" value="QJH99646.1"/>
    <property type="molecule type" value="Genomic_DNA"/>
</dbReference>
<evidence type="ECO:0000313" key="1">
    <source>
        <dbReference type="EMBL" id="QJA51131.1"/>
    </source>
</evidence>
<dbReference type="EMBL" id="MT144239">
    <property type="protein sequence ID" value="QJA51131.1"/>
    <property type="molecule type" value="Genomic_DNA"/>
</dbReference>
<organism evidence="1">
    <name type="scientific">viral metagenome</name>
    <dbReference type="NCBI Taxonomy" id="1070528"/>
    <lineage>
        <taxon>unclassified sequences</taxon>
        <taxon>metagenomes</taxon>
        <taxon>organismal metagenomes</taxon>
    </lineage>
</organism>
<accession>A0A6H1ZUP1</accession>
<name>A0A6H1ZUP1_9ZZZZ</name>
<proteinExistence type="predicted"/>
<protein>
    <submittedName>
        <fullName evidence="1">Uncharacterized protein</fullName>
    </submittedName>
</protein>